<sequence length="360" mass="39965">MLWGLALLLLCEVSLQPSANAVKVCGRPPLIENAEMEDDRRVFEAGEETFYTCKPGYKTTGGSRKVVCTLSGAWSRPTLKCSRKSCPVPGPLLNGQIQFPVDISFQSVVNFTCHEGYVLQGAHTSQCQHDGTWSQPLPVCETVTCGLPDIPQYGLIHHTKKITGNTTQFGDVVKYECSPPYALFGNEFGSCQANGNWTKPPECKIVTCPFPSGIPNGFMTFAVVRDYGYREKIKYGCNPSFIPDGPLEIQCEKTGNWSAKPVCRASCIIDIRRGRIFYSSKKIWIEDLPEKRVQHSEHVAFYCKNEEKKCGYPVVTQCVDGTLNIPECFKEPGAVEYKLNYKSLPSEIKMCSCSPPARPA</sequence>
<dbReference type="eggNOG" id="KOG4297">
    <property type="taxonomic scope" value="Eukaryota"/>
</dbReference>
<dbReference type="PROSITE" id="PS50923">
    <property type="entry name" value="SUSHI"/>
    <property type="match status" value="4"/>
</dbReference>
<keyword evidence="10" id="KW-0325">Glycoprotein</keyword>
<dbReference type="SMART" id="SM00032">
    <property type="entry name" value="CCP"/>
    <property type="match status" value="4"/>
</dbReference>
<dbReference type="GeneTree" id="ENSGT00940000157228"/>
<accession>W5N885</accession>
<dbReference type="Bgee" id="ENSLOCG00000013660">
    <property type="expression patterns" value="Expressed in liver and 6 other cell types or tissues"/>
</dbReference>
<dbReference type="AlphaFoldDB" id="W5N885"/>
<evidence type="ECO:0000256" key="12">
    <source>
        <dbReference type="ARBA" id="ARBA00033414"/>
    </source>
</evidence>
<evidence type="ECO:0000256" key="13">
    <source>
        <dbReference type="PROSITE-ProRule" id="PRU00302"/>
    </source>
</evidence>
<feature type="domain" description="Sushi" evidence="15">
    <location>
        <begin position="23"/>
        <end position="83"/>
    </location>
</feature>
<evidence type="ECO:0000256" key="8">
    <source>
        <dbReference type="ARBA" id="ARBA00022737"/>
    </source>
</evidence>
<keyword evidence="6" id="KW-0358">Heparin-binding</keyword>
<feature type="signal peptide" evidence="14">
    <location>
        <begin position="1"/>
        <end position="21"/>
    </location>
</feature>
<evidence type="ECO:0000313" key="17">
    <source>
        <dbReference type="Proteomes" id="UP000018468"/>
    </source>
</evidence>
<dbReference type="InterPro" id="IPR000436">
    <property type="entry name" value="Sushi_SCR_CCP_dom"/>
</dbReference>
<dbReference type="InterPro" id="IPR035976">
    <property type="entry name" value="Sushi/SCR/CCP_sf"/>
</dbReference>
<comment type="caution">
    <text evidence="13">Lacks conserved residue(s) required for the propagation of feature annotation.</text>
</comment>
<keyword evidence="8" id="KW-0677">Repeat</keyword>
<dbReference type="GO" id="GO:0008201">
    <property type="term" value="F:heparin binding"/>
    <property type="evidence" value="ECO:0007669"/>
    <property type="project" value="UniProtKB-KW"/>
</dbReference>
<keyword evidence="17" id="KW-1185">Reference proteome</keyword>
<feature type="domain" description="Sushi" evidence="15">
    <location>
        <begin position="143"/>
        <end position="205"/>
    </location>
</feature>
<name>W5N885_LEPOC</name>
<keyword evidence="7 14" id="KW-0732">Signal</keyword>
<comment type="subcellular location">
    <subcellularLocation>
        <location evidence="2">Secreted</location>
    </subcellularLocation>
</comment>
<dbReference type="CDD" id="cd00033">
    <property type="entry name" value="CCP"/>
    <property type="match status" value="4"/>
</dbReference>
<evidence type="ECO:0000256" key="2">
    <source>
        <dbReference type="ARBA" id="ARBA00004613"/>
    </source>
</evidence>
<protein>
    <recommendedName>
        <fullName evidence="3">Beta-2-glycoprotein 1</fullName>
    </recommendedName>
    <alternativeName>
        <fullName evidence="11">Apolipoprotein H</fullName>
    </alternativeName>
    <alternativeName>
        <fullName evidence="12">Beta-2-glycoprotein I</fullName>
    </alternativeName>
</protein>
<dbReference type="STRING" id="7918.ENSLOCP00000016844"/>
<evidence type="ECO:0000256" key="14">
    <source>
        <dbReference type="SAM" id="SignalP"/>
    </source>
</evidence>
<dbReference type="InParanoid" id="W5N885"/>
<evidence type="ECO:0000256" key="10">
    <source>
        <dbReference type="ARBA" id="ARBA00023180"/>
    </source>
</evidence>
<dbReference type="PANTHER" id="PTHR45785:SF7">
    <property type="entry name" value="COMPLEMENT FACTOR H"/>
    <property type="match status" value="1"/>
</dbReference>
<evidence type="ECO:0000256" key="9">
    <source>
        <dbReference type="ARBA" id="ARBA00023157"/>
    </source>
</evidence>
<evidence type="ECO:0000256" key="5">
    <source>
        <dbReference type="ARBA" id="ARBA00022659"/>
    </source>
</evidence>
<dbReference type="OMA" id="NWSEKPS"/>
<evidence type="ECO:0000256" key="6">
    <source>
        <dbReference type="ARBA" id="ARBA00022674"/>
    </source>
</evidence>
<comment type="function">
    <text evidence="1">Binds to various kinds of negatively charged substances such as heparin, phospholipids, and dextran sulfate. May prevent activation of the intrinsic blood coagulation cascade by binding to phospholipids on the surface of damaged cells.</text>
</comment>
<evidence type="ECO:0000256" key="4">
    <source>
        <dbReference type="ARBA" id="ARBA00022525"/>
    </source>
</evidence>
<feature type="chain" id="PRO_5004869393" description="Beta-2-glycoprotein 1" evidence="14">
    <location>
        <begin position="22"/>
        <end position="360"/>
    </location>
</feature>
<dbReference type="InterPro" id="IPR015104">
    <property type="entry name" value="Sushi_2"/>
</dbReference>
<organism evidence="16 17">
    <name type="scientific">Lepisosteus oculatus</name>
    <name type="common">Spotted gar</name>
    <dbReference type="NCBI Taxonomy" id="7918"/>
    <lineage>
        <taxon>Eukaryota</taxon>
        <taxon>Metazoa</taxon>
        <taxon>Chordata</taxon>
        <taxon>Craniata</taxon>
        <taxon>Vertebrata</taxon>
        <taxon>Euteleostomi</taxon>
        <taxon>Actinopterygii</taxon>
        <taxon>Neopterygii</taxon>
        <taxon>Holostei</taxon>
        <taxon>Semionotiformes</taxon>
        <taxon>Lepisosteidae</taxon>
        <taxon>Lepisosteus</taxon>
    </lineage>
</organism>
<dbReference type="FunFam" id="2.10.70.10:FF:000014">
    <property type="entry name" value="Membrane cofactor protein"/>
    <property type="match status" value="1"/>
</dbReference>
<keyword evidence="4" id="KW-0964">Secreted</keyword>
<evidence type="ECO:0000256" key="3">
    <source>
        <dbReference type="ARBA" id="ARBA00020104"/>
    </source>
</evidence>
<dbReference type="InterPro" id="IPR051503">
    <property type="entry name" value="ComplSys_Reg/VirEntry_Med"/>
</dbReference>
<dbReference type="Gene3D" id="2.10.70.10">
    <property type="entry name" value="Complement Module, domain 1"/>
    <property type="match status" value="5"/>
</dbReference>
<evidence type="ECO:0000256" key="11">
    <source>
        <dbReference type="ARBA" id="ARBA00029855"/>
    </source>
</evidence>
<dbReference type="SUPFAM" id="SSF57535">
    <property type="entry name" value="Complement control module/SCR domain"/>
    <property type="match status" value="5"/>
</dbReference>
<evidence type="ECO:0000256" key="7">
    <source>
        <dbReference type="ARBA" id="ARBA00022729"/>
    </source>
</evidence>
<dbReference type="Pfam" id="PF00084">
    <property type="entry name" value="Sushi"/>
    <property type="match status" value="4"/>
</dbReference>
<keyword evidence="5 13" id="KW-0768">Sushi</keyword>
<reference evidence="17" key="1">
    <citation type="submission" date="2011-12" db="EMBL/GenBank/DDBJ databases">
        <title>The Draft Genome of Lepisosteus oculatus.</title>
        <authorList>
            <consortium name="The Broad Institute Genome Assembly &amp; Analysis Group"/>
            <consortium name="Computational R&amp;D Group"/>
            <consortium name="and Sequencing Platform"/>
            <person name="Di Palma F."/>
            <person name="Alfoldi J."/>
            <person name="Johnson J."/>
            <person name="Berlin A."/>
            <person name="Gnerre S."/>
            <person name="Jaffe D."/>
            <person name="MacCallum I."/>
            <person name="Young S."/>
            <person name="Walker B.J."/>
            <person name="Lander E.S."/>
            <person name="Lindblad-Toh K."/>
        </authorList>
    </citation>
    <scope>NUCLEOTIDE SEQUENCE [LARGE SCALE GENOMIC DNA]</scope>
</reference>
<keyword evidence="9 13" id="KW-1015">Disulfide bond</keyword>
<evidence type="ECO:0000313" key="16">
    <source>
        <dbReference type="Ensembl" id="ENSLOCP00000016844.1"/>
    </source>
</evidence>
<dbReference type="Ensembl" id="ENSLOCT00000016874.1">
    <property type="protein sequence ID" value="ENSLOCP00000016844.1"/>
    <property type="gene ID" value="ENSLOCG00000013660.1"/>
</dbReference>
<feature type="domain" description="Sushi" evidence="15">
    <location>
        <begin position="206"/>
        <end position="265"/>
    </location>
</feature>
<evidence type="ECO:0000256" key="1">
    <source>
        <dbReference type="ARBA" id="ARBA00003651"/>
    </source>
</evidence>
<feature type="domain" description="Sushi" evidence="15">
    <location>
        <begin position="84"/>
        <end position="142"/>
    </location>
</feature>
<dbReference type="PANTHER" id="PTHR45785">
    <property type="entry name" value="COMPLEMENT FACTOR H-RELATED"/>
    <property type="match status" value="1"/>
</dbReference>
<dbReference type="Pfam" id="PF09014">
    <property type="entry name" value="Sushi_2"/>
    <property type="match status" value="1"/>
</dbReference>
<reference evidence="16" key="3">
    <citation type="submission" date="2025-09" db="UniProtKB">
        <authorList>
            <consortium name="Ensembl"/>
        </authorList>
    </citation>
    <scope>IDENTIFICATION</scope>
</reference>
<proteinExistence type="predicted"/>
<feature type="disulfide bond" evidence="13">
    <location>
        <begin position="113"/>
        <end position="140"/>
    </location>
</feature>
<dbReference type="GO" id="GO:0005576">
    <property type="term" value="C:extracellular region"/>
    <property type="evidence" value="ECO:0007669"/>
    <property type="project" value="UniProtKB-SubCell"/>
</dbReference>
<dbReference type="Proteomes" id="UP000018468">
    <property type="component" value="Linkage group LG10"/>
</dbReference>
<feature type="disulfide bond" evidence="13">
    <location>
        <begin position="25"/>
        <end position="68"/>
    </location>
</feature>
<feature type="disulfide bond" evidence="13">
    <location>
        <begin position="208"/>
        <end position="251"/>
    </location>
</feature>
<dbReference type="EMBL" id="AHAT01000513">
    <property type="status" value="NOT_ANNOTATED_CDS"/>
    <property type="molecule type" value="Genomic_DNA"/>
</dbReference>
<reference evidence="16" key="2">
    <citation type="submission" date="2025-08" db="UniProtKB">
        <authorList>
            <consortium name="Ensembl"/>
        </authorList>
    </citation>
    <scope>IDENTIFICATION</scope>
</reference>
<evidence type="ECO:0000259" key="15">
    <source>
        <dbReference type="PROSITE" id="PS50923"/>
    </source>
</evidence>